<keyword evidence="7" id="KW-0547">Nucleotide-binding</keyword>
<evidence type="ECO:0000256" key="13">
    <source>
        <dbReference type="SAM" id="Coils"/>
    </source>
</evidence>
<dbReference type="EMBL" id="BMZS01000011">
    <property type="protein sequence ID" value="GHD59491.1"/>
    <property type="molecule type" value="Genomic_DNA"/>
</dbReference>
<evidence type="ECO:0000256" key="5">
    <source>
        <dbReference type="ARBA" id="ARBA00022553"/>
    </source>
</evidence>
<keyword evidence="4" id="KW-1003">Cell membrane</keyword>
<name>A0A918XVG2_9PROT</name>
<evidence type="ECO:0000256" key="11">
    <source>
        <dbReference type="ARBA" id="ARBA00023136"/>
    </source>
</evidence>
<evidence type="ECO:0000256" key="8">
    <source>
        <dbReference type="ARBA" id="ARBA00022777"/>
    </source>
</evidence>
<keyword evidence="10" id="KW-0902">Two-component regulatory system</keyword>
<dbReference type="InterPro" id="IPR036097">
    <property type="entry name" value="HisK_dim/P_sf"/>
</dbReference>
<dbReference type="GO" id="GO:0000155">
    <property type="term" value="F:phosphorelay sensor kinase activity"/>
    <property type="evidence" value="ECO:0007669"/>
    <property type="project" value="InterPro"/>
</dbReference>
<keyword evidence="12" id="KW-1133">Transmembrane helix</keyword>
<dbReference type="PANTHER" id="PTHR43047">
    <property type="entry name" value="TWO-COMPONENT HISTIDINE PROTEIN KINASE"/>
    <property type="match status" value="1"/>
</dbReference>
<feature type="transmembrane region" description="Helical" evidence="12">
    <location>
        <begin position="82"/>
        <end position="103"/>
    </location>
</feature>
<comment type="catalytic activity">
    <reaction evidence="1">
        <text>ATP + protein L-histidine = ADP + protein N-phospho-L-histidine.</text>
        <dbReference type="EC" id="2.7.13.3"/>
    </reaction>
</comment>
<evidence type="ECO:0000259" key="14">
    <source>
        <dbReference type="PROSITE" id="PS50109"/>
    </source>
</evidence>
<dbReference type="Pfam" id="PF03707">
    <property type="entry name" value="MHYT"/>
    <property type="match status" value="3"/>
</dbReference>
<keyword evidence="5" id="KW-0597">Phosphoprotein</keyword>
<dbReference type="Pfam" id="PF02518">
    <property type="entry name" value="HATPase_c"/>
    <property type="match status" value="1"/>
</dbReference>
<dbReference type="Gene3D" id="1.10.287.130">
    <property type="match status" value="1"/>
</dbReference>
<evidence type="ECO:0000313" key="16">
    <source>
        <dbReference type="EMBL" id="GHD59491.1"/>
    </source>
</evidence>
<dbReference type="GO" id="GO:0009927">
    <property type="term" value="F:histidine phosphotransfer kinase activity"/>
    <property type="evidence" value="ECO:0007669"/>
    <property type="project" value="TreeGrafter"/>
</dbReference>
<dbReference type="SUPFAM" id="SSF47384">
    <property type="entry name" value="Homodimeric domain of signal transducing histidine kinase"/>
    <property type="match status" value="1"/>
</dbReference>
<dbReference type="EC" id="2.7.13.3" evidence="3"/>
<evidence type="ECO:0000259" key="15">
    <source>
        <dbReference type="PROSITE" id="PS50924"/>
    </source>
</evidence>
<keyword evidence="17" id="KW-1185">Reference proteome</keyword>
<keyword evidence="6" id="KW-0808">Transferase</keyword>
<keyword evidence="12" id="KW-0812">Transmembrane</keyword>
<sequence>MLRLYDCIVEQHDTGLVLLAGLVCVLACYTAVSLIARTRRLTGPPRLAWLGSAALVTGGGIWSTHFIAMLAFAAAVPVGYDLPLTVASVAIAVAMSGLGLLAAIVGGAPVVGGAIVGIGIATMHYTGMAALEVPAVRHWDPAYVIGSIAVGLLGASAAIAGLVRGRLGRPGAAGLLAMAICGLHFTGMAAFSLQADPRIALPERVMAPDWLAVAVAVVTVLIVGFALVGAMVDERLAERAAAEAERLRRHVAELEATKRDLEATTGQLQVALEAAAAGNQAKSQFLAVMSHELRTPLNAVIGFSEMMLREIYGPLGDRRYAGFAETIASSGQHLLGLIDDVLDFSGLDAGRLQLHEDEVDVGALLAGSVRMLERQAETAGVRVEADVPGDLPAVLADPQRLRQVALNLVSNAIKFTPTGGTVTVSASHGAETGMTITIGDTGIGIAAEDIPRALEQFAQVDNRFSRRFEGTGLGLPLSKRLVELHGGALSIESTVGAGTVVTVTLPRERLRPRATAA</sequence>
<dbReference type="Proteomes" id="UP000630353">
    <property type="component" value="Unassembled WGS sequence"/>
</dbReference>
<protein>
    <recommendedName>
        <fullName evidence="3">histidine kinase</fullName>
        <ecNumber evidence="3">2.7.13.3</ecNumber>
    </recommendedName>
</protein>
<evidence type="ECO:0000256" key="12">
    <source>
        <dbReference type="PROSITE-ProRule" id="PRU00244"/>
    </source>
</evidence>
<dbReference type="Gene3D" id="3.30.565.10">
    <property type="entry name" value="Histidine kinase-like ATPase, C-terminal domain"/>
    <property type="match status" value="1"/>
</dbReference>
<evidence type="ECO:0000313" key="17">
    <source>
        <dbReference type="Proteomes" id="UP000630353"/>
    </source>
</evidence>
<dbReference type="SMART" id="SM00388">
    <property type="entry name" value="HisKA"/>
    <property type="match status" value="1"/>
</dbReference>
<dbReference type="SUPFAM" id="SSF55874">
    <property type="entry name" value="ATPase domain of HSP90 chaperone/DNA topoisomerase II/histidine kinase"/>
    <property type="match status" value="1"/>
</dbReference>
<dbReference type="InterPro" id="IPR003594">
    <property type="entry name" value="HATPase_dom"/>
</dbReference>
<comment type="caution">
    <text evidence="16">The sequence shown here is derived from an EMBL/GenBank/DDBJ whole genome shotgun (WGS) entry which is preliminary data.</text>
</comment>
<dbReference type="PRINTS" id="PR00344">
    <property type="entry name" value="BCTRLSENSOR"/>
</dbReference>
<feature type="transmembrane region" description="Helical" evidence="12">
    <location>
        <begin position="15"/>
        <end position="35"/>
    </location>
</feature>
<dbReference type="SMART" id="SM00387">
    <property type="entry name" value="HATPase_c"/>
    <property type="match status" value="1"/>
</dbReference>
<dbReference type="AlphaFoldDB" id="A0A918XVG2"/>
<reference evidence="16" key="1">
    <citation type="journal article" date="2014" name="Int. J. Syst. Evol. Microbiol.">
        <title>Complete genome sequence of Corynebacterium casei LMG S-19264T (=DSM 44701T), isolated from a smear-ripened cheese.</title>
        <authorList>
            <consortium name="US DOE Joint Genome Institute (JGI-PGF)"/>
            <person name="Walter F."/>
            <person name="Albersmeier A."/>
            <person name="Kalinowski J."/>
            <person name="Ruckert C."/>
        </authorList>
    </citation>
    <scope>NUCLEOTIDE SEQUENCE</scope>
    <source>
        <strain evidence="16">KCTC 42651</strain>
    </source>
</reference>
<evidence type="ECO:0000256" key="10">
    <source>
        <dbReference type="ARBA" id="ARBA00023012"/>
    </source>
</evidence>
<feature type="transmembrane region" description="Helical" evidence="12">
    <location>
        <begin position="47"/>
        <end position="76"/>
    </location>
</feature>
<feature type="coiled-coil region" evidence="13">
    <location>
        <begin position="237"/>
        <end position="264"/>
    </location>
</feature>
<dbReference type="GO" id="GO:0005524">
    <property type="term" value="F:ATP binding"/>
    <property type="evidence" value="ECO:0007669"/>
    <property type="project" value="UniProtKB-KW"/>
</dbReference>
<feature type="domain" description="Histidine kinase" evidence="14">
    <location>
        <begin position="288"/>
        <end position="509"/>
    </location>
</feature>
<evidence type="ECO:0000256" key="3">
    <source>
        <dbReference type="ARBA" id="ARBA00012438"/>
    </source>
</evidence>
<dbReference type="InterPro" id="IPR004358">
    <property type="entry name" value="Sig_transdc_His_kin-like_C"/>
</dbReference>
<feature type="domain" description="MHYT" evidence="15">
    <location>
        <begin position="12"/>
        <end position="194"/>
    </location>
</feature>
<dbReference type="InterPro" id="IPR036890">
    <property type="entry name" value="HATPase_C_sf"/>
</dbReference>
<dbReference type="InterPro" id="IPR005467">
    <property type="entry name" value="His_kinase_dom"/>
</dbReference>
<dbReference type="CDD" id="cd00082">
    <property type="entry name" value="HisKA"/>
    <property type="match status" value="1"/>
</dbReference>
<reference evidence="16" key="2">
    <citation type="submission" date="2020-09" db="EMBL/GenBank/DDBJ databases">
        <authorList>
            <person name="Sun Q."/>
            <person name="Kim S."/>
        </authorList>
    </citation>
    <scope>NUCLEOTIDE SEQUENCE</scope>
    <source>
        <strain evidence="16">KCTC 42651</strain>
    </source>
</reference>
<keyword evidence="8" id="KW-0418">Kinase</keyword>
<gene>
    <name evidence="16" type="ORF">GCM10017083_43760</name>
</gene>
<organism evidence="16 17">
    <name type="scientific">Thalassobaculum fulvum</name>
    <dbReference type="NCBI Taxonomy" id="1633335"/>
    <lineage>
        <taxon>Bacteria</taxon>
        <taxon>Pseudomonadati</taxon>
        <taxon>Pseudomonadota</taxon>
        <taxon>Alphaproteobacteria</taxon>
        <taxon>Rhodospirillales</taxon>
        <taxon>Thalassobaculaceae</taxon>
        <taxon>Thalassobaculum</taxon>
    </lineage>
</organism>
<keyword evidence="11 12" id="KW-0472">Membrane</keyword>
<feature type="transmembrane region" description="Helical" evidence="12">
    <location>
        <begin position="110"/>
        <end position="131"/>
    </location>
</feature>
<dbReference type="Pfam" id="PF00512">
    <property type="entry name" value="HisKA"/>
    <property type="match status" value="1"/>
</dbReference>
<comment type="subcellular location">
    <subcellularLocation>
        <location evidence="2">Cell membrane</location>
    </subcellularLocation>
</comment>
<dbReference type="GO" id="GO:0005886">
    <property type="term" value="C:plasma membrane"/>
    <property type="evidence" value="ECO:0007669"/>
    <property type="project" value="UniProtKB-SubCell"/>
</dbReference>
<dbReference type="CDD" id="cd16922">
    <property type="entry name" value="HATPase_EvgS-ArcB-TorS-like"/>
    <property type="match status" value="1"/>
</dbReference>
<accession>A0A918XVG2</accession>
<dbReference type="InterPro" id="IPR005330">
    <property type="entry name" value="MHYT_dom"/>
</dbReference>
<evidence type="ECO:0000256" key="7">
    <source>
        <dbReference type="ARBA" id="ARBA00022741"/>
    </source>
</evidence>
<evidence type="ECO:0000256" key="4">
    <source>
        <dbReference type="ARBA" id="ARBA00022475"/>
    </source>
</evidence>
<dbReference type="PROSITE" id="PS50109">
    <property type="entry name" value="HIS_KIN"/>
    <property type="match status" value="1"/>
</dbReference>
<proteinExistence type="predicted"/>
<dbReference type="PANTHER" id="PTHR43047:SF63">
    <property type="entry name" value="HISTIDINE KINASE"/>
    <property type="match status" value="1"/>
</dbReference>
<dbReference type="RefSeq" id="WP_189993657.1">
    <property type="nucleotide sequence ID" value="NZ_BMZS01000011.1"/>
</dbReference>
<dbReference type="InterPro" id="IPR003661">
    <property type="entry name" value="HisK_dim/P_dom"/>
</dbReference>
<evidence type="ECO:0000256" key="6">
    <source>
        <dbReference type="ARBA" id="ARBA00022679"/>
    </source>
</evidence>
<evidence type="ECO:0000256" key="9">
    <source>
        <dbReference type="ARBA" id="ARBA00022840"/>
    </source>
</evidence>
<dbReference type="FunFam" id="3.30.565.10:FF:000023">
    <property type="entry name" value="PAS domain-containing sensor histidine kinase"/>
    <property type="match status" value="1"/>
</dbReference>
<feature type="transmembrane region" description="Helical" evidence="12">
    <location>
        <begin position="175"/>
        <end position="195"/>
    </location>
</feature>
<keyword evidence="9" id="KW-0067">ATP-binding</keyword>
<feature type="transmembrane region" description="Helical" evidence="12">
    <location>
        <begin position="210"/>
        <end position="232"/>
    </location>
</feature>
<evidence type="ECO:0000256" key="1">
    <source>
        <dbReference type="ARBA" id="ARBA00000085"/>
    </source>
</evidence>
<keyword evidence="13" id="KW-0175">Coiled coil</keyword>
<dbReference type="PROSITE" id="PS50924">
    <property type="entry name" value="MHYT"/>
    <property type="match status" value="1"/>
</dbReference>
<evidence type="ECO:0000256" key="2">
    <source>
        <dbReference type="ARBA" id="ARBA00004236"/>
    </source>
</evidence>
<feature type="transmembrane region" description="Helical" evidence="12">
    <location>
        <begin position="143"/>
        <end position="163"/>
    </location>
</feature>